<proteinExistence type="inferred from homology"/>
<dbReference type="SUPFAM" id="SSF54786">
    <property type="entry name" value="YcfA/nrd intein domain"/>
    <property type="match status" value="1"/>
</dbReference>
<comment type="caution">
    <text evidence="8">The sequence shown here is derived from an EMBL/GenBank/DDBJ whole genome shotgun (WGS) entry which is preliminary data.</text>
</comment>
<keyword evidence="2" id="KW-1277">Toxin-antitoxin system</keyword>
<dbReference type="Gene3D" id="3.30.920.30">
    <property type="entry name" value="Hypothetical protein"/>
    <property type="match status" value="1"/>
</dbReference>
<dbReference type="Proteomes" id="UP000326169">
    <property type="component" value="Unassembled WGS sequence"/>
</dbReference>
<dbReference type="Pfam" id="PF07927">
    <property type="entry name" value="HicA_toxin"/>
    <property type="match status" value="1"/>
</dbReference>
<keyword evidence="7" id="KW-0346">Stress response</keyword>
<gene>
    <name evidence="8" type="ORF">NIES46_45530</name>
</gene>
<dbReference type="RefSeq" id="WP_006615911.1">
    <property type="nucleotide sequence ID" value="NZ_BIMW01000192.1"/>
</dbReference>
<evidence type="ECO:0000256" key="5">
    <source>
        <dbReference type="ARBA" id="ARBA00022801"/>
    </source>
</evidence>
<keyword evidence="3" id="KW-0540">Nuclease</keyword>
<evidence type="ECO:0000313" key="8">
    <source>
        <dbReference type="EMBL" id="GCE96481.1"/>
    </source>
</evidence>
<evidence type="ECO:0000256" key="6">
    <source>
        <dbReference type="ARBA" id="ARBA00022884"/>
    </source>
</evidence>
<protein>
    <recommendedName>
        <fullName evidence="10">YcfA family protein</fullName>
    </recommendedName>
</protein>
<dbReference type="EMBL" id="BIMW01000192">
    <property type="protein sequence ID" value="GCE96481.1"/>
    <property type="molecule type" value="Genomic_DNA"/>
</dbReference>
<evidence type="ECO:0000256" key="2">
    <source>
        <dbReference type="ARBA" id="ARBA00022649"/>
    </source>
</evidence>
<sequence>MKIPRDIKGTHLADILCRQWDYEVVHQQGSHIILETELPHHQRISIPNHNPLRLGTLNSILRSISRHKGVTKTDIINTL</sequence>
<keyword evidence="5" id="KW-0378">Hydrolase</keyword>
<evidence type="ECO:0000313" key="9">
    <source>
        <dbReference type="Proteomes" id="UP000326169"/>
    </source>
</evidence>
<keyword evidence="6" id="KW-0694">RNA-binding</keyword>
<dbReference type="InterPro" id="IPR012933">
    <property type="entry name" value="HicA_mRNA_interferase"/>
</dbReference>
<keyword evidence="4" id="KW-0255">Endonuclease</keyword>
<organism evidence="8 9">
    <name type="scientific">Limnospira platensis NIES-46</name>
    <dbReference type="NCBI Taxonomy" id="1236695"/>
    <lineage>
        <taxon>Bacteria</taxon>
        <taxon>Bacillati</taxon>
        <taxon>Cyanobacteriota</taxon>
        <taxon>Cyanophyceae</taxon>
        <taxon>Oscillatoriophycideae</taxon>
        <taxon>Oscillatoriales</taxon>
        <taxon>Sirenicapillariaceae</taxon>
        <taxon>Limnospira</taxon>
    </lineage>
</organism>
<name>A0A5M3TEF2_LIMPL</name>
<dbReference type="GeneID" id="301685278"/>
<evidence type="ECO:0000256" key="4">
    <source>
        <dbReference type="ARBA" id="ARBA00022759"/>
    </source>
</evidence>
<reference evidence="8 9" key="1">
    <citation type="journal article" date="2019" name="J Genomics">
        <title>The Draft Genome of a Hydrogen-producing Cyanobacterium, Arthrospira platensis NIES-46.</title>
        <authorList>
            <person name="Suzuki S."/>
            <person name="Yamaguchi H."/>
            <person name="Kawachi M."/>
        </authorList>
    </citation>
    <scope>NUCLEOTIDE SEQUENCE [LARGE SCALE GENOMIC DNA]</scope>
    <source>
        <strain evidence="8 9">NIES-46</strain>
    </source>
</reference>
<keyword evidence="9" id="KW-1185">Reference proteome</keyword>
<evidence type="ECO:0000256" key="7">
    <source>
        <dbReference type="ARBA" id="ARBA00023016"/>
    </source>
</evidence>
<comment type="similarity">
    <text evidence="1">Belongs to the HicA mRNA interferase family.</text>
</comment>
<evidence type="ECO:0000256" key="1">
    <source>
        <dbReference type="ARBA" id="ARBA00006620"/>
    </source>
</evidence>
<evidence type="ECO:0008006" key="10">
    <source>
        <dbReference type="Google" id="ProtNLM"/>
    </source>
</evidence>
<dbReference type="InterPro" id="IPR038570">
    <property type="entry name" value="HicA_sf"/>
</dbReference>
<evidence type="ECO:0000256" key="3">
    <source>
        <dbReference type="ARBA" id="ARBA00022722"/>
    </source>
</evidence>
<accession>A0A5M3TEF2</accession>